<evidence type="ECO:0000256" key="2">
    <source>
        <dbReference type="SAM" id="SignalP"/>
    </source>
</evidence>
<evidence type="ECO:0000313" key="3">
    <source>
        <dbReference type="EMBL" id="PSJ43033.1"/>
    </source>
</evidence>
<name>A0A2P7QYL0_9SPHN</name>
<dbReference type="AlphaFoldDB" id="A0A2P7QYL0"/>
<dbReference type="Proteomes" id="UP000241167">
    <property type="component" value="Unassembled WGS sequence"/>
</dbReference>
<feature type="signal peptide" evidence="2">
    <location>
        <begin position="1"/>
        <end position="23"/>
    </location>
</feature>
<keyword evidence="1" id="KW-1133">Transmembrane helix</keyword>
<feature type="chain" id="PRO_5015168999" evidence="2">
    <location>
        <begin position="24"/>
        <end position="137"/>
    </location>
</feature>
<evidence type="ECO:0000313" key="4">
    <source>
        <dbReference type="Proteomes" id="UP000241167"/>
    </source>
</evidence>
<dbReference type="RefSeq" id="WP_106511054.1">
    <property type="nucleotide sequence ID" value="NZ_PXYI01000001.1"/>
</dbReference>
<protein>
    <submittedName>
        <fullName evidence="3">Uncharacterized protein</fullName>
    </submittedName>
</protein>
<feature type="transmembrane region" description="Helical" evidence="1">
    <location>
        <begin position="109"/>
        <end position="129"/>
    </location>
</feature>
<keyword evidence="4" id="KW-1185">Reference proteome</keyword>
<accession>A0A2P7QYL0</accession>
<keyword evidence="1" id="KW-0812">Transmembrane</keyword>
<organism evidence="3 4">
    <name type="scientific">Allosphingosinicella deserti</name>
    <dbReference type="NCBI Taxonomy" id="2116704"/>
    <lineage>
        <taxon>Bacteria</taxon>
        <taxon>Pseudomonadati</taxon>
        <taxon>Pseudomonadota</taxon>
        <taxon>Alphaproteobacteria</taxon>
        <taxon>Sphingomonadales</taxon>
        <taxon>Sphingomonadaceae</taxon>
        <taxon>Allosphingosinicella</taxon>
    </lineage>
</organism>
<proteinExistence type="predicted"/>
<keyword evidence="2" id="KW-0732">Signal</keyword>
<dbReference type="EMBL" id="PXYI01000001">
    <property type="protein sequence ID" value="PSJ43033.1"/>
    <property type="molecule type" value="Genomic_DNA"/>
</dbReference>
<keyword evidence="1" id="KW-0472">Membrane</keyword>
<comment type="caution">
    <text evidence="3">The sequence shown here is derived from an EMBL/GenBank/DDBJ whole genome shotgun (WGS) entry which is preliminary data.</text>
</comment>
<sequence length="137" mass="13707">MKTAIIAFLLTGLSVAATGRAAAAELIDAAPATPQRGAFAGARLRVPFGGHEPARAGLALASVERTRETGATALATGLELGFTGRGRLALAAGGRTLRLDDKRKAGVSTLGWVAIGAGVAIIAGGLLFLDAVRDSSD</sequence>
<evidence type="ECO:0000256" key="1">
    <source>
        <dbReference type="SAM" id="Phobius"/>
    </source>
</evidence>
<dbReference type="OrthoDB" id="9979268at2"/>
<reference evidence="3 4" key="1">
    <citation type="submission" date="2018-03" db="EMBL/GenBank/DDBJ databases">
        <title>The draft genome of Sphingosinicella sp. GL-C-18.</title>
        <authorList>
            <person name="Liu L."/>
            <person name="Li L."/>
            <person name="Liang L."/>
            <person name="Zhang X."/>
            <person name="Wang T."/>
        </authorList>
    </citation>
    <scope>NUCLEOTIDE SEQUENCE [LARGE SCALE GENOMIC DNA]</scope>
    <source>
        <strain evidence="3 4">GL-C-18</strain>
    </source>
</reference>
<gene>
    <name evidence="3" type="ORF">C7I55_01120</name>
</gene>